<dbReference type="Proteomes" id="UP000528322">
    <property type="component" value="Unassembled WGS sequence"/>
</dbReference>
<accession>A0A7W7Y439</accession>
<comment type="caution">
    <text evidence="1">The sequence shown here is derived from an EMBL/GenBank/DDBJ whole genome shotgun (WGS) entry which is preliminary data.</text>
</comment>
<sequence>MSSAEPQRPILQRIMESIHQNYQQSPQEPRQEIAALLAAPPWSAPHHRVLLLVGYLEILSIIHFQQLGIPLTAIIKLKRDMEFSLDGLEVTLDDLCKSDVLNAAQPDSDTGVRETIYTVTEKGYEVIEEPLTQANYRVNYQYLAKRSAP</sequence>
<organism evidence="1 2">
    <name type="scientific">Desulfurispira natronophila</name>
    <dbReference type="NCBI Taxonomy" id="682562"/>
    <lineage>
        <taxon>Bacteria</taxon>
        <taxon>Pseudomonadati</taxon>
        <taxon>Chrysiogenota</taxon>
        <taxon>Chrysiogenia</taxon>
        <taxon>Chrysiogenales</taxon>
        <taxon>Chrysiogenaceae</taxon>
        <taxon>Desulfurispira</taxon>
    </lineage>
</organism>
<keyword evidence="2" id="KW-1185">Reference proteome</keyword>
<protein>
    <submittedName>
        <fullName evidence="1">Uncharacterized protein</fullName>
    </submittedName>
</protein>
<evidence type="ECO:0000313" key="2">
    <source>
        <dbReference type="Proteomes" id="UP000528322"/>
    </source>
</evidence>
<proteinExistence type="predicted"/>
<evidence type="ECO:0000313" key="1">
    <source>
        <dbReference type="EMBL" id="MBB5021579.1"/>
    </source>
</evidence>
<gene>
    <name evidence="1" type="ORF">HNR37_000891</name>
</gene>
<name>A0A7W7Y439_9BACT</name>
<dbReference type="EMBL" id="JACHID010000004">
    <property type="protein sequence ID" value="MBB5021579.1"/>
    <property type="molecule type" value="Genomic_DNA"/>
</dbReference>
<dbReference type="RefSeq" id="WP_183730507.1">
    <property type="nucleotide sequence ID" value="NZ_JACHID010000004.1"/>
</dbReference>
<dbReference type="AlphaFoldDB" id="A0A7W7Y439"/>
<reference evidence="1 2" key="1">
    <citation type="submission" date="2020-08" db="EMBL/GenBank/DDBJ databases">
        <title>Genomic Encyclopedia of Type Strains, Phase IV (KMG-IV): sequencing the most valuable type-strain genomes for metagenomic binning, comparative biology and taxonomic classification.</title>
        <authorList>
            <person name="Goeker M."/>
        </authorList>
    </citation>
    <scope>NUCLEOTIDE SEQUENCE [LARGE SCALE GENOMIC DNA]</scope>
    <source>
        <strain evidence="1 2">DSM 22071</strain>
    </source>
</reference>